<comment type="caution">
    <text evidence="1">The sequence shown here is derived from an EMBL/GenBank/DDBJ whole genome shotgun (WGS) entry which is preliminary data.</text>
</comment>
<dbReference type="Proteomes" id="UP000673691">
    <property type="component" value="Unassembled WGS sequence"/>
</dbReference>
<dbReference type="AlphaFoldDB" id="A0A8H8DFU3"/>
<name>A0A8H8DFU3_9FUNG</name>
<gene>
    <name evidence="1" type="ORF">BJ554DRAFT_3071</name>
</gene>
<keyword evidence="2" id="KW-1185">Reference proteome</keyword>
<dbReference type="EMBL" id="JAEFCI010010753">
    <property type="protein sequence ID" value="KAG5457029.1"/>
    <property type="molecule type" value="Genomic_DNA"/>
</dbReference>
<accession>A0A8H8DFU3</accession>
<reference evidence="1 2" key="1">
    <citation type="journal article" name="Sci. Rep.">
        <title>Genome-scale phylogenetic analyses confirm Olpidium as the closest living zoosporic fungus to the non-flagellated, terrestrial fungi.</title>
        <authorList>
            <person name="Chang Y."/>
            <person name="Rochon D."/>
            <person name="Sekimoto S."/>
            <person name="Wang Y."/>
            <person name="Chovatia M."/>
            <person name="Sandor L."/>
            <person name="Salamov A."/>
            <person name="Grigoriev I.V."/>
            <person name="Stajich J.E."/>
            <person name="Spatafora J.W."/>
        </authorList>
    </citation>
    <scope>NUCLEOTIDE SEQUENCE [LARGE SCALE GENOMIC DNA]</scope>
    <source>
        <strain evidence="1">S191</strain>
    </source>
</reference>
<organism evidence="1 2">
    <name type="scientific">Olpidium bornovanus</name>
    <dbReference type="NCBI Taxonomy" id="278681"/>
    <lineage>
        <taxon>Eukaryota</taxon>
        <taxon>Fungi</taxon>
        <taxon>Fungi incertae sedis</taxon>
        <taxon>Olpidiomycota</taxon>
        <taxon>Olpidiomycotina</taxon>
        <taxon>Olpidiomycetes</taxon>
        <taxon>Olpidiales</taxon>
        <taxon>Olpidiaceae</taxon>
        <taxon>Olpidium</taxon>
    </lineage>
</organism>
<evidence type="ECO:0000313" key="2">
    <source>
        <dbReference type="Proteomes" id="UP000673691"/>
    </source>
</evidence>
<evidence type="ECO:0000313" key="1">
    <source>
        <dbReference type="EMBL" id="KAG5457029.1"/>
    </source>
</evidence>
<proteinExistence type="predicted"/>
<sequence>MDATPAAASIMIVEPPPRAEPFGALARPCAAHAHSGKEHTSINSGSSHHIVLSLQIVGTLTCQNIILMIADNSQLNISFQCTINLHHALRTLSPKTPLCPGHHIITLFD</sequence>
<protein>
    <submittedName>
        <fullName evidence="1">Uncharacterized protein</fullName>
    </submittedName>
</protein>